<dbReference type="EC" id="1.7.1.6" evidence="2"/>
<organism evidence="2 3">
    <name type="scientific">Roseovarius gaetbuli</name>
    <dbReference type="NCBI Taxonomy" id="1356575"/>
    <lineage>
        <taxon>Bacteria</taxon>
        <taxon>Pseudomonadati</taxon>
        <taxon>Pseudomonadota</taxon>
        <taxon>Alphaproteobacteria</taxon>
        <taxon>Rhodobacterales</taxon>
        <taxon>Roseobacteraceae</taxon>
        <taxon>Roseovarius</taxon>
    </lineage>
</organism>
<dbReference type="GO" id="GO:0005829">
    <property type="term" value="C:cytosol"/>
    <property type="evidence" value="ECO:0007669"/>
    <property type="project" value="TreeGrafter"/>
</dbReference>
<dbReference type="PANTHER" id="PTHR30543">
    <property type="entry name" value="CHROMATE REDUCTASE"/>
    <property type="match status" value="1"/>
</dbReference>
<keyword evidence="2" id="KW-0560">Oxidoreductase</keyword>
<dbReference type="RefSeq" id="WP_085825830.1">
    <property type="nucleotide sequence ID" value="NZ_FWFJ01000005.1"/>
</dbReference>
<sequence>MTNLKLMTISGSLRKGSYNRMLLAEAAEAFGPADVTEGDLNLPLYDGDLEAESGVPEAAQTLARQIKDADAVVISAPEYNKGITGVLKNALDWISRVEGAAFRDKPTVVISAAAGRTGGETAQFMTLSCLTQLQARLLPGTSVLIAGAMNAFDETGKLKDNTSRKLLATRMEALRAEVS</sequence>
<dbReference type="InterPro" id="IPR050712">
    <property type="entry name" value="NAD(P)H-dep_reductase"/>
</dbReference>
<dbReference type="EMBL" id="FWFJ01000005">
    <property type="protein sequence ID" value="SLN24107.1"/>
    <property type="molecule type" value="Genomic_DNA"/>
</dbReference>
<evidence type="ECO:0000259" key="1">
    <source>
        <dbReference type="Pfam" id="PF03358"/>
    </source>
</evidence>
<keyword evidence="3" id="KW-1185">Reference proteome</keyword>
<dbReference type="PANTHER" id="PTHR30543:SF21">
    <property type="entry name" value="NAD(P)H-DEPENDENT FMN REDUCTASE LOT6"/>
    <property type="match status" value="1"/>
</dbReference>
<dbReference type="AlphaFoldDB" id="A0A1X6YL97"/>
<evidence type="ECO:0000313" key="2">
    <source>
        <dbReference type="EMBL" id="SLN24107.1"/>
    </source>
</evidence>
<accession>A0A1X6YL97</accession>
<dbReference type="Proteomes" id="UP000194012">
    <property type="component" value="Unassembled WGS sequence"/>
</dbReference>
<evidence type="ECO:0000313" key="3">
    <source>
        <dbReference type="Proteomes" id="UP000194012"/>
    </source>
</evidence>
<name>A0A1X6YL97_9RHOB</name>
<dbReference type="Gene3D" id="3.40.50.360">
    <property type="match status" value="1"/>
</dbReference>
<gene>
    <name evidence="2" type="primary">azr</name>
    <name evidence="2" type="ORF">ROG8370_00861</name>
</gene>
<dbReference type="Pfam" id="PF03358">
    <property type="entry name" value="FMN_red"/>
    <property type="match status" value="1"/>
</dbReference>
<dbReference type="SUPFAM" id="SSF52218">
    <property type="entry name" value="Flavoproteins"/>
    <property type="match status" value="1"/>
</dbReference>
<dbReference type="InterPro" id="IPR029039">
    <property type="entry name" value="Flavoprotein-like_sf"/>
</dbReference>
<dbReference type="GO" id="GO:0050446">
    <property type="term" value="F:azobenzene reductase (NADP+) activity"/>
    <property type="evidence" value="ECO:0007669"/>
    <property type="project" value="UniProtKB-EC"/>
</dbReference>
<reference evidence="3" key="1">
    <citation type="submission" date="2017-03" db="EMBL/GenBank/DDBJ databases">
        <authorList>
            <person name="Rodrigo-Torres L."/>
            <person name="Arahal R.D."/>
            <person name="Lucena T."/>
        </authorList>
    </citation>
    <scope>NUCLEOTIDE SEQUENCE [LARGE SCALE GENOMIC DNA]</scope>
    <source>
        <strain evidence="3">CECT 8370</strain>
    </source>
</reference>
<feature type="domain" description="NADPH-dependent FMN reductase-like" evidence="1">
    <location>
        <begin position="5"/>
        <end position="147"/>
    </location>
</feature>
<dbReference type="GO" id="GO:0010181">
    <property type="term" value="F:FMN binding"/>
    <property type="evidence" value="ECO:0007669"/>
    <property type="project" value="TreeGrafter"/>
</dbReference>
<dbReference type="OrthoDB" id="9812295at2"/>
<dbReference type="InterPro" id="IPR005025">
    <property type="entry name" value="FMN_Rdtase-like_dom"/>
</dbReference>
<protein>
    <submittedName>
        <fullName evidence="2">NADPH azoreductase</fullName>
        <ecNumber evidence="2">1.7.1.6</ecNumber>
    </submittedName>
</protein>
<proteinExistence type="predicted"/>